<dbReference type="InterPro" id="IPR036922">
    <property type="entry name" value="Rieske_2Fe-2S_sf"/>
</dbReference>
<dbReference type="Gene3D" id="2.102.10.10">
    <property type="entry name" value="Rieske [2Fe-2S] iron-sulphur domain"/>
    <property type="match status" value="1"/>
</dbReference>
<dbReference type="InterPro" id="IPR017941">
    <property type="entry name" value="Rieske_2Fe-2S"/>
</dbReference>
<dbReference type="PRINTS" id="PR00090">
    <property type="entry name" value="RNGDIOXGNASE"/>
</dbReference>
<comment type="caution">
    <text evidence="8">The sequence shown here is derived from an EMBL/GenBank/DDBJ whole genome shotgun (WGS) entry which is preliminary data.</text>
</comment>
<dbReference type="InterPro" id="IPR001663">
    <property type="entry name" value="Rng_hydr_dOase-A"/>
</dbReference>
<sequence length="411" mass="46034">MFGLTAAAPPVFVCTFVALLVSLFLNIWLLINNFKFALNDLDAGPATAATNDGLIKRSELPQGWWTDSMLFQAERRAIFSKTWICVSHRSRFVKPGDYVSHEIAGFRFFLILGKDNTVRAFHNVCRHRAFPVTEKASGSSTILGCKYHGWCYNTQGQLTKAPHFDDVSGFDRSQNSLFEIHTKVNEYGFLQINLDGSKEAGESQLPDTKKIGKPAGINYGSQFLHSWELKGNFNWKLTVNDEYQNGNKTSKAASGAFRVFHTQDLTPADQLYFFPLTTVYTKSGSTLWYQLTYSPDSPQQTNVRCDVYSARKSDAAVFEGTIKDNLEAEIKAKIQKYEATYGTLTSSNCNPSDSSYDQARIADAVTAHLEQEKIEGREIKPATVQQCRSEAFTKAEKLCQALECTSDTLAW</sequence>
<dbReference type="GO" id="GO:0051537">
    <property type="term" value="F:2 iron, 2 sulfur cluster binding"/>
    <property type="evidence" value="ECO:0007669"/>
    <property type="project" value="UniProtKB-KW"/>
</dbReference>
<evidence type="ECO:0000256" key="5">
    <source>
        <dbReference type="ARBA" id="ARBA00023014"/>
    </source>
</evidence>
<dbReference type="OrthoDB" id="426882at2759"/>
<evidence type="ECO:0000256" key="1">
    <source>
        <dbReference type="ARBA" id="ARBA00022714"/>
    </source>
</evidence>
<dbReference type="EMBL" id="PDLN01000022">
    <property type="protein sequence ID" value="RDW57834.1"/>
    <property type="molecule type" value="Genomic_DNA"/>
</dbReference>
<keyword evidence="9" id="KW-1185">Reference proteome</keyword>
<dbReference type="PANTHER" id="PTHR43756">
    <property type="entry name" value="CHOLINE MONOOXYGENASE, CHLOROPLASTIC"/>
    <property type="match status" value="1"/>
</dbReference>
<evidence type="ECO:0000313" key="9">
    <source>
        <dbReference type="Proteomes" id="UP000256328"/>
    </source>
</evidence>
<accession>A0A3D8Q8S2</accession>
<keyword evidence="6" id="KW-0472">Membrane</keyword>
<keyword evidence="1" id="KW-0001">2Fe-2S</keyword>
<evidence type="ECO:0000256" key="4">
    <source>
        <dbReference type="ARBA" id="ARBA00023004"/>
    </source>
</evidence>
<dbReference type="GO" id="GO:0046872">
    <property type="term" value="F:metal ion binding"/>
    <property type="evidence" value="ECO:0007669"/>
    <property type="project" value="UniProtKB-KW"/>
</dbReference>
<keyword evidence="6" id="KW-1133">Transmembrane helix</keyword>
<dbReference type="SUPFAM" id="SSF50022">
    <property type="entry name" value="ISP domain"/>
    <property type="match status" value="1"/>
</dbReference>
<keyword evidence="5" id="KW-0411">Iron-sulfur</keyword>
<evidence type="ECO:0000256" key="2">
    <source>
        <dbReference type="ARBA" id="ARBA00022723"/>
    </source>
</evidence>
<gene>
    <name evidence="8" type="ORF">BP5796_12635</name>
</gene>
<dbReference type="AlphaFoldDB" id="A0A3D8Q8S2"/>
<keyword evidence="3" id="KW-0560">Oxidoreductase</keyword>
<evidence type="ECO:0000256" key="3">
    <source>
        <dbReference type="ARBA" id="ARBA00023002"/>
    </source>
</evidence>
<dbReference type="GO" id="GO:0016491">
    <property type="term" value="F:oxidoreductase activity"/>
    <property type="evidence" value="ECO:0007669"/>
    <property type="project" value="UniProtKB-KW"/>
</dbReference>
<reference evidence="8 9" key="1">
    <citation type="journal article" date="2018" name="IMA Fungus">
        <title>IMA Genome-F 9: Draft genome sequence of Annulohypoxylon stygium, Aspergillus mulundensis, Berkeleyomyces basicola (syn. Thielaviopsis basicola), Ceratocystis smalleyi, two Cercospora beticola strains, Coleophoma cylindrospora, Fusarium fracticaudum, Phialophora cf. hyalina, and Morchella septimelata.</title>
        <authorList>
            <person name="Wingfield B.D."/>
            <person name="Bills G.F."/>
            <person name="Dong Y."/>
            <person name="Huang W."/>
            <person name="Nel W.J."/>
            <person name="Swalarsk-Parry B.S."/>
            <person name="Vaghefi N."/>
            <person name="Wilken P.M."/>
            <person name="An Z."/>
            <person name="de Beer Z.W."/>
            <person name="De Vos L."/>
            <person name="Chen L."/>
            <person name="Duong T.A."/>
            <person name="Gao Y."/>
            <person name="Hammerbacher A."/>
            <person name="Kikkert J.R."/>
            <person name="Li Y."/>
            <person name="Li H."/>
            <person name="Li K."/>
            <person name="Li Q."/>
            <person name="Liu X."/>
            <person name="Ma X."/>
            <person name="Naidoo K."/>
            <person name="Pethybridge S.J."/>
            <person name="Sun J."/>
            <person name="Steenkamp E.T."/>
            <person name="van der Nest M.A."/>
            <person name="van Wyk S."/>
            <person name="Wingfield M.J."/>
            <person name="Xiong C."/>
            <person name="Yue Q."/>
            <person name="Zhang X."/>
        </authorList>
    </citation>
    <scope>NUCLEOTIDE SEQUENCE [LARGE SCALE GENOMIC DNA]</scope>
    <source>
        <strain evidence="8 9">BP5796</strain>
    </source>
</reference>
<evidence type="ECO:0000259" key="7">
    <source>
        <dbReference type="PROSITE" id="PS51296"/>
    </source>
</evidence>
<organism evidence="8 9">
    <name type="scientific">Coleophoma crateriformis</name>
    <dbReference type="NCBI Taxonomy" id="565419"/>
    <lineage>
        <taxon>Eukaryota</taxon>
        <taxon>Fungi</taxon>
        <taxon>Dikarya</taxon>
        <taxon>Ascomycota</taxon>
        <taxon>Pezizomycotina</taxon>
        <taxon>Leotiomycetes</taxon>
        <taxon>Helotiales</taxon>
        <taxon>Dermateaceae</taxon>
        <taxon>Coleophoma</taxon>
    </lineage>
</organism>
<keyword evidence="6" id="KW-0812">Transmembrane</keyword>
<keyword evidence="4" id="KW-0408">Iron</keyword>
<name>A0A3D8Q8S2_9HELO</name>
<dbReference type="CDD" id="cd03469">
    <property type="entry name" value="Rieske_RO_Alpha_N"/>
    <property type="match status" value="1"/>
</dbReference>
<dbReference type="Proteomes" id="UP000256328">
    <property type="component" value="Unassembled WGS sequence"/>
</dbReference>
<protein>
    <recommendedName>
        <fullName evidence="7">Rieske domain-containing protein</fullName>
    </recommendedName>
</protein>
<feature type="transmembrane region" description="Helical" evidence="6">
    <location>
        <begin position="6"/>
        <end position="31"/>
    </location>
</feature>
<dbReference type="Pfam" id="PF00355">
    <property type="entry name" value="Rieske"/>
    <property type="match status" value="1"/>
</dbReference>
<dbReference type="PANTHER" id="PTHR43756:SF6">
    <property type="entry name" value="CLUSTER-BINDING PROTEIN, PUTATIVE (AFU_ORTHOLOGUE AFUA_6G03920)-RELATED"/>
    <property type="match status" value="1"/>
</dbReference>
<dbReference type="PROSITE" id="PS51296">
    <property type="entry name" value="RIESKE"/>
    <property type="match status" value="1"/>
</dbReference>
<keyword evidence="2" id="KW-0479">Metal-binding</keyword>
<evidence type="ECO:0000256" key="6">
    <source>
        <dbReference type="SAM" id="Phobius"/>
    </source>
</evidence>
<evidence type="ECO:0000313" key="8">
    <source>
        <dbReference type="EMBL" id="RDW57834.1"/>
    </source>
</evidence>
<feature type="domain" description="Rieske" evidence="7">
    <location>
        <begin position="93"/>
        <end position="170"/>
    </location>
</feature>
<proteinExistence type="predicted"/>